<accession>A0A7G1H2H3</accession>
<feature type="domain" description="Ferritin-like diiron" evidence="4">
    <location>
        <begin position="1"/>
        <end position="128"/>
    </location>
</feature>
<keyword evidence="2" id="KW-0249">Electron transport</keyword>
<dbReference type="InterPro" id="IPR009040">
    <property type="entry name" value="Ferritin-like_diiron"/>
</dbReference>
<dbReference type="AlphaFoldDB" id="A0A7G1H2H3"/>
<evidence type="ECO:0000256" key="1">
    <source>
        <dbReference type="ARBA" id="ARBA00022448"/>
    </source>
</evidence>
<reference evidence="5 6" key="1">
    <citation type="submission" date="2020-03" db="EMBL/GenBank/DDBJ databases">
        <title>Complete genome sequences of two sulfur-disproportionating bacterial strains T55J and Mzg5.</title>
        <authorList>
            <person name="Umezawa K."/>
            <person name="Kojima H."/>
            <person name="Kato Y."/>
            <person name="Fukui M."/>
        </authorList>
    </citation>
    <scope>NUCLEOTIDE SEQUENCE [LARGE SCALE GENOMIC DNA]</scope>
    <source>
        <strain evidence="5 6">T55J</strain>
    </source>
</reference>
<evidence type="ECO:0000259" key="3">
    <source>
        <dbReference type="PROSITE" id="PS50903"/>
    </source>
</evidence>
<dbReference type="PANTHER" id="PTHR33746">
    <property type="entry name" value="RUBRERYTHRIN"/>
    <property type="match status" value="1"/>
</dbReference>
<dbReference type="Gene3D" id="2.20.28.10">
    <property type="match status" value="1"/>
</dbReference>
<gene>
    <name evidence="5" type="ORF">JZK55_19370</name>
</gene>
<proteinExistence type="predicted"/>
<dbReference type="InterPro" id="IPR048574">
    <property type="entry name" value="RUBY_RBDX"/>
</dbReference>
<dbReference type="InterPro" id="IPR009078">
    <property type="entry name" value="Ferritin-like_SF"/>
</dbReference>
<dbReference type="InterPro" id="IPR052753">
    <property type="entry name" value="Rbr2/Nigerythrin"/>
</dbReference>
<feature type="domain" description="Rubredoxin-like" evidence="3">
    <location>
        <begin position="130"/>
        <end position="163"/>
    </location>
</feature>
<name>A0A7G1H2H3_9BACT</name>
<dbReference type="Pfam" id="PF21349">
    <property type="entry name" value="RUBY_RBDX"/>
    <property type="match status" value="1"/>
</dbReference>
<evidence type="ECO:0000313" key="5">
    <source>
        <dbReference type="EMBL" id="BCB97015.1"/>
    </source>
</evidence>
<dbReference type="InterPro" id="IPR003251">
    <property type="entry name" value="Rr_diiron-bd_dom"/>
</dbReference>
<evidence type="ECO:0000256" key="2">
    <source>
        <dbReference type="ARBA" id="ARBA00022982"/>
    </source>
</evidence>
<keyword evidence="1" id="KW-0813">Transport</keyword>
<dbReference type="PANTHER" id="PTHR33746:SF4">
    <property type="entry name" value="RUBRERYTHRIN"/>
    <property type="match status" value="1"/>
</dbReference>
<dbReference type="RefSeq" id="WP_203472169.1">
    <property type="nucleotide sequence ID" value="NZ_AP022873.1"/>
</dbReference>
<dbReference type="PROSITE" id="PS50903">
    <property type="entry name" value="RUBREDOXIN_LIKE"/>
    <property type="match status" value="1"/>
</dbReference>
<protein>
    <submittedName>
        <fullName evidence="5">Rubrerythrin</fullName>
    </submittedName>
</protein>
<dbReference type="GO" id="GO:0016491">
    <property type="term" value="F:oxidoreductase activity"/>
    <property type="evidence" value="ECO:0007669"/>
    <property type="project" value="InterPro"/>
</dbReference>
<evidence type="ECO:0000259" key="4">
    <source>
        <dbReference type="PROSITE" id="PS50905"/>
    </source>
</evidence>
<dbReference type="Proteomes" id="UP000516360">
    <property type="component" value="Chromosome"/>
</dbReference>
<evidence type="ECO:0000313" key="6">
    <source>
        <dbReference type="Proteomes" id="UP000516360"/>
    </source>
</evidence>
<sequence>MSKTEKNLWDAFAGESQANRKYLAFAKKAEEEGYTQIAKLFRAAAEAETVHAHNHLKEVGGIKSTKENLQEAIGGETYEFEKMYPPMIEDAKAEGNSGAERSFSYANAVEKIHAALYRKALENIGKNPDVDYYVCQVCGNTVENEAPEECPICGAKKQAFKKID</sequence>
<dbReference type="InterPro" id="IPR012347">
    <property type="entry name" value="Ferritin-like"/>
</dbReference>
<dbReference type="InterPro" id="IPR024934">
    <property type="entry name" value="Rubredoxin-like_dom"/>
</dbReference>
<organism evidence="5 6">
    <name type="scientific">Dissulfurispira thermophila</name>
    <dbReference type="NCBI Taxonomy" id="2715679"/>
    <lineage>
        <taxon>Bacteria</taxon>
        <taxon>Pseudomonadati</taxon>
        <taxon>Nitrospirota</taxon>
        <taxon>Thermodesulfovibrionia</taxon>
        <taxon>Thermodesulfovibrionales</taxon>
        <taxon>Dissulfurispiraceae</taxon>
        <taxon>Dissulfurispira</taxon>
    </lineage>
</organism>
<dbReference type="SUPFAM" id="SSF57802">
    <property type="entry name" value="Rubredoxin-like"/>
    <property type="match status" value="1"/>
</dbReference>
<keyword evidence="6" id="KW-1185">Reference proteome</keyword>
<dbReference type="CDD" id="cd01041">
    <property type="entry name" value="Rubrerythrin"/>
    <property type="match status" value="1"/>
</dbReference>
<dbReference type="EMBL" id="AP022873">
    <property type="protein sequence ID" value="BCB97015.1"/>
    <property type="molecule type" value="Genomic_DNA"/>
</dbReference>
<dbReference type="Gene3D" id="1.20.1260.10">
    <property type="match status" value="1"/>
</dbReference>
<dbReference type="KEGG" id="dtp:JZK55_19370"/>
<dbReference type="SUPFAM" id="SSF47240">
    <property type="entry name" value="Ferritin-like"/>
    <property type="match status" value="1"/>
</dbReference>
<dbReference type="Pfam" id="PF02915">
    <property type="entry name" value="Rubrerythrin"/>
    <property type="match status" value="1"/>
</dbReference>
<dbReference type="GO" id="GO:0005506">
    <property type="term" value="F:iron ion binding"/>
    <property type="evidence" value="ECO:0007669"/>
    <property type="project" value="InterPro"/>
</dbReference>
<dbReference type="PROSITE" id="PS50905">
    <property type="entry name" value="FERRITIN_LIKE"/>
    <property type="match status" value="1"/>
</dbReference>